<proteinExistence type="inferred from homology"/>
<dbReference type="Pfam" id="PF00501">
    <property type="entry name" value="AMP-binding"/>
    <property type="match status" value="1"/>
</dbReference>
<dbReference type="InterPro" id="IPR042099">
    <property type="entry name" value="ANL_N_sf"/>
</dbReference>
<dbReference type="AlphaFoldDB" id="A0A852KBN4"/>
<keyword evidence="2" id="KW-0436">Ligase</keyword>
<comment type="similarity">
    <text evidence="1">Belongs to the ATP-dependent AMP-binding enzyme family.</text>
</comment>
<gene>
    <name evidence="7" type="primary">Slc27a2_0</name>
    <name evidence="7" type="ORF">UROIND_R15714</name>
</gene>
<name>A0A852KBN4_UROIN</name>
<accession>A0A852KBN4</accession>
<comment type="catalytic activity">
    <reaction evidence="5">
        <text>tetracosanoate + ATP + CoA = tetracosanoyl-CoA + AMP + diphosphate</text>
        <dbReference type="Rhea" id="RHEA:33639"/>
        <dbReference type="ChEBI" id="CHEBI:30616"/>
        <dbReference type="ChEBI" id="CHEBI:31014"/>
        <dbReference type="ChEBI" id="CHEBI:33019"/>
        <dbReference type="ChEBI" id="CHEBI:57287"/>
        <dbReference type="ChEBI" id="CHEBI:65052"/>
        <dbReference type="ChEBI" id="CHEBI:456215"/>
    </reaction>
    <physiologicalReaction direction="left-to-right" evidence="5">
        <dbReference type="Rhea" id="RHEA:33640"/>
    </physiologicalReaction>
</comment>
<evidence type="ECO:0000313" key="7">
    <source>
        <dbReference type="EMBL" id="NXX74344.1"/>
    </source>
</evidence>
<dbReference type="SUPFAM" id="SSF56801">
    <property type="entry name" value="Acetyl-CoA synthetase-like"/>
    <property type="match status" value="1"/>
</dbReference>
<feature type="non-terminal residue" evidence="7">
    <location>
        <position position="1"/>
    </location>
</feature>
<dbReference type="PANTHER" id="PTHR43107">
    <property type="entry name" value="LONG-CHAIN FATTY ACID TRANSPORT PROTEIN"/>
    <property type="match status" value="1"/>
</dbReference>
<evidence type="ECO:0000313" key="8">
    <source>
        <dbReference type="Proteomes" id="UP000654395"/>
    </source>
</evidence>
<organism evidence="7 8">
    <name type="scientific">Urocolius indicus</name>
    <name type="common">Red-faced mousebird</name>
    <name type="synonym">Colius indicus</name>
    <dbReference type="NCBI Taxonomy" id="458196"/>
    <lineage>
        <taxon>Eukaryota</taxon>
        <taxon>Metazoa</taxon>
        <taxon>Chordata</taxon>
        <taxon>Craniata</taxon>
        <taxon>Vertebrata</taxon>
        <taxon>Euteleostomi</taxon>
        <taxon>Archelosauria</taxon>
        <taxon>Archosauria</taxon>
        <taxon>Dinosauria</taxon>
        <taxon>Saurischia</taxon>
        <taxon>Theropoda</taxon>
        <taxon>Coelurosauria</taxon>
        <taxon>Aves</taxon>
        <taxon>Neognathae</taxon>
        <taxon>Neoaves</taxon>
        <taxon>Telluraves</taxon>
        <taxon>Coraciimorphae</taxon>
        <taxon>Coliiformes</taxon>
        <taxon>Coliidae</taxon>
        <taxon>Urocolius</taxon>
    </lineage>
</organism>
<reference evidence="7" key="1">
    <citation type="submission" date="2020-02" db="EMBL/GenBank/DDBJ databases">
        <title>Bird 10,000 Genomes (B10K) Project - Family phase.</title>
        <authorList>
            <person name="Zhang G."/>
        </authorList>
    </citation>
    <scope>NUCLEOTIDE SEQUENCE</scope>
    <source>
        <strain evidence="7">B10K-DU-030-59</strain>
    </source>
</reference>
<evidence type="ECO:0000256" key="1">
    <source>
        <dbReference type="ARBA" id="ARBA00006432"/>
    </source>
</evidence>
<dbReference type="Gene3D" id="3.40.50.12780">
    <property type="entry name" value="N-terminal domain of ligase-like"/>
    <property type="match status" value="1"/>
</dbReference>
<dbReference type="OrthoDB" id="288590at2759"/>
<dbReference type="GO" id="GO:0005789">
    <property type="term" value="C:endoplasmic reticulum membrane"/>
    <property type="evidence" value="ECO:0007669"/>
    <property type="project" value="TreeGrafter"/>
</dbReference>
<evidence type="ECO:0000256" key="4">
    <source>
        <dbReference type="ARBA" id="ARBA00041297"/>
    </source>
</evidence>
<comment type="catalytic activity">
    <reaction evidence="3">
        <text>a very long-chain fatty acid + ATP + CoA = a very long-chain fatty acyl-CoA + AMP + diphosphate</text>
        <dbReference type="Rhea" id="RHEA:54536"/>
        <dbReference type="ChEBI" id="CHEBI:30616"/>
        <dbReference type="ChEBI" id="CHEBI:33019"/>
        <dbReference type="ChEBI" id="CHEBI:57287"/>
        <dbReference type="ChEBI" id="CHEBI:58950"/>
        <dbReference type="ChEBI" id="CHEBI:138261"/>
        <dbReference type="ChEBI" id="CHEBI:456215"/>
    </reaction>
    <physiologicalReaction direction="left-to-right" evidence="3">
        <dbReference type="Rhea" id="RHEA:54537"/>
    </physiologicalReaction>
</comment>
<dbReference type="GO" id="GO:0004467">
    <property type="term" value="F:long-chain fatty acid-CoA ligase activity"/>
    <property type="evidence" value="ECO:0007669"/>
    <property type="project" value="TreeGrafter"/>
</dbReference>
<dbReference type="EMBL" id="WBNH01000858">
    <property type="protein sequence ID" value="NXX74344.1"/>
    <property type="molecule type" value="Genomic_DNA"/>
</dbReference>
<comment type="caution">
    <text evidence="7">The sequence shown here is derived from an EMBL/GenBank/DDBJ whole genome shotgun (WGS) entry which is preliminary data.</text>
</comment>
<keyword evidence="8" id="KW-1185">Reference proteome</keyword>
<protein>
    <recommendedName>
        <fullName evidence="4">Long-chain-fatty-acid--CoA ligase</fullName>
    </recommendedName>
</protein>
<feature type="non-terminal residue" evidence="7">
    <location>
        <position position="117"/>
    </location>
</feature>
<dbReference type="PANTHER" id="PTHR43107:SF4">
    <property type="entry name" value="LONG-CHAIN FATTY ACID TRANSPORT PROTEIN 2"/>
    <property type="match status" value="1"/>
</dbReference>
<dbReference type="InterPro" id="IPR000873">
    <property type="entry name" value="AMP-dep_synth/lig_dom"/>
</dbReference>
<sequence>RRLSRRPPLTLLRVFQDHARRRPHRVLLRFQDQALTYGEVEKLSNKAANALRQRLRLSPGTTVAVFLPNQPAYVWIWLALAKLGCPMACVNHNARGAALRHALATAKATVLLVSPGE</sequence>
<dbReference type="Proteomes" id="UP000654395">
    <property type="component" value="Unassembled WGS sequence"/>
</dbReference>
<dbReference type="GO" id="GO:0005324">
    <property type="term" value="F:long-chain fatty acid transmembrane transporter activity"/>
    <property type="evidence" value="ECO:0007669"/>
    <property type="project" value="TreeGrafter"/>
</dbReference>
<evidence type="ECO:0000256" key="2">
    <source>
        <dbReference type="ARBA" id="ARBA00022598"/>
    </source>
</evidence>
<evidence type="ECO:0000259" key="6">
    <source>
        <dbReference type="Pfam" id="PF00501"/>
    </source>
</evidence>
<evidence type="ECO:0000256" key="5">
    <source>
        <dbReference type="ARBA" id="ARBA00048666"/>
    </source>
</evidence>
<feature type="domain" description="AMP-dependent synthetase/ligase" evidence="6">
    <location>
        <begin position="15"/>
        <end position="113"/>
    </location>
</feature>
<dbReference type="GO" id="GO:0044539">
    <property type="term" value="P:long-chain fatty acid import into cell"/>
    <property type="evidence" value="ECO:0007669"/>
    <property type="project" value="TreeGrafter"/>
</dbReference>
<evidence type="ECO:0000256" key="3">
    <source>
        <dbReference type="ARBA" id="ARBA00036527"/>
    </source>
</evidence>
<dbReference type="GO" id="GO:0008206">
    <property type="term" value="P:bile acid metabolic process"/>
    <property type="evidence" value="ECO:0007669"/>
    <property type="project" value="TreeGrafter"/>
</dbReference>
<dbReference type="GO" id="GO:0005886">
    <property type="term" value="C:plasma membrane"/>
    <property type="evidence" value="ECO:0007669"/>
    <property type="project" value="TreeGrafter"/>
</dbReference>